<dbReference type="InterPro" id="IPR011642">
    <property type="entry name" value="Gate_dom"/>
</dbReference>
<feature type="binding site" evidence="14">
    <location>
        <begin position="59"/>
        <end position="62"/>
    </location>
    <ligand>
        <name>GTP</name>
        <dbReference type="ChEBI" id="CHEBI:37565"/>
        <label>1</label>
    </ligand>
</feature>
<evidence type="ECO:0000256" key="11">
    <source>
        <dbReference type="ARBA" id="ARBA00023134"/>
    </source>
</evidence>
<evidence type="ECO:0000256" key="14">
    <source>
        <dbReference type="PIRSR" id="PIRSR603373-1"/>
    </source>
</evidence>
<evidence type="ECO:0000256" key="12">
    <source>
        <dbReference type="ARBA" id="ARBA00023136"/>
    </source>
</evidence>
<keyword evidence="10" id="KW-0406">Ion transport</keyword>
<dbReference type="Gene3D" id="1.10.287.1770">
    <property type="match status" value="1"/>
</dbReference>
<dbReference type="AlphaFoldDB" id="A0A4R4ADI4"/>
<dbReference type="Gene3D" id="3.40.50.300">
    <property type="entry name" value="P-loop containing nucleotide triphosphate hydrolases"/>
    <property type="match status" value="1"/>
</dbReference>
<dbReference type="InterPro" id="IPR050860">
    <property type="entry name" value="FeoB_GTPase"/>
</dbReference>
<evidence type="ECO:0000256" key="2">
    <source>
        <dbReference type="ARBA" id="ARBA00022448"/>
    </source>
</evidence>
<keyword evidence="9 16" id="KW-0408">Iron</keyword>
<reference evidence="18 19" key="1">
    <citation type="submission" date="2019-03" db="EMBL/GenBank/DDBJ databases">
        <title>Genomic Encyclopedia of Type Strains, Phase IV (KMG-IV): sequencing the most valuable type-strain genomes for metagenomic binning, comparative biology and taxonomic classification.</title>
        <authorList>
            <person name="Goeker M."/>
        </authorList>
    </citation>
    <scope>NUCLEOTIDE SEQUENCE [LARGE SCALE GENOMIC DNA]</scope>
    <source>
        <strain evidence="18 19">DSM 203</strain>
    </source>
</reference>
<dbReference type="SUPFAM" id="SSF52540">
    <property type="entry name" value="P-loop containing nucleoside triphosphate hydrolases"/>
    <property type="match status" value="1"/>
</dbReference>
<proteinExistence type="inferred from homology"/>
<dbReference type="Pfam" id="PF07670">
    <property type="entry name" value="Gate"/>
    <property type="match status" value="2"/>
</dbReference>
<evidence type="ECO:0000256" key="5">
    <source>
        <dbReference type="ARBA" id="ARBA00022519"/>
    </source>
</evidence>
<evidence type="ECO:0000256" key="10">
    <source>
        <dbReference type="ARBA" id="ARBA00023065"/>
    </source>
</evidence>
<evidence type="ECO:0000256" key="6">
    <source>
        <dbReference type="ARBA" id="ARBA00022692"/>
    </source>
</evidence>
<feature type="domain" description="FeoB-type G" evidence="17">
    <location>
        <begin position="6"/>
        <end position="172"/>
    </location>
</feature>
<dbReference type="FunFam" id="3.40.50.300:FF:000426">
    <property type="entry name" value="Ferrous iron transport protein B"/>
    <property type="match status" value="1"/>
</dbReference>
<evidence type="ECO:0000256" key="15">
    <source>
        <dbReference type="PIRSR" id="PIRSR603373-2"/>
    </source>
</evidence>
<dbReference type="InterPro" id="IPR006073">
    <property type="entry name" value="GTP-bd"/>
</dbReference>
<feature type="binding site" evidence="14">
    <location>
        <begin position="38"/>
        <end position="42"/>
    </location>
    <ligand>
        <name>GTP</name>
        <dbReference type="ChEBI" id="CHEBI:37565"/>
        <label>1</label>
    </ligand>
</feature>
<dbReference type="EMBL" id="SMDC01000003">
    <property type="protein sequence ID" value="TCW37158.1"/>
    <property type="molecule type" value="Genomic_DNA"/>
</dbReference>
<dbReference type="InterPro" id="IPR003373">
    <property type="entry name" value="Fe2_transport_prot-B"/>
</dbReference>
<keyword evidence="5" id="KW-0997">Cell inner membrane</keyword>
<feature type="binding site" evidence="15">
    <location>
        <position position="28"/>
    </location>
    <ligand>
        <name>Mg(2+)</name>
        <dbReference type="ChEBI" id="CHEBI:18420"/>
        <label>2</label>
    </ligand>
</feature>
<keyword evidence="4 16" id="KW-0410">Iron transport</keyword>
<dbReference type="PANTHER" id="PTHR43185">
    <property type="entry name" value="FERROUS IRON TRANSPORT PROTEIN B"/>
    <property type="match status" value="1"/>
</dbReference>
<name>A0A4R4ADI4_MARGR</name>
<dbReference type="InterPro" id="IPR005225">
    <property type="entry name" value="Small_GTP-bd"/>
</dbReference>
<feature type="binding site" evidence="15">
    <location>
        <position position="24"/>
    </location>
    <ligand>
        <name>Mg(2+)</name>
        <dbReference type="ChEBI" id="CHEBI:18420"/>
        <label>2</label>
    </ligand>
</feature>
<gene>
    <name evidence="18" type="ORF">EDC29_103357</name>
</gene>
<dbReference type="NCBIfam" id="TIGR00231">
    <property type="entry name" value="small_GTP"/>
    <property type="match status" value="1"/>
</dbReference>
<dbReference type="InterPro" id="IPR027417">
    <property type="entry name" value="P-loop_NTPase"/>
</dbReference>
<evidence type="ECO:0000256" key="9">
    <source>
        <dbReference type="ARBA" id="ARBA00023004"/>
    </source>
</evidence>
<feature type="transmembrane region" description="Helical" evidence="16">
    <location>
        <begin position="459"/>
        <end position="479"/>
    </location>
</feature>
<feature type="binding site" evidence="15">
    <location>
        <position position="27"/>
    </location>
    <ligand>
        <name>Mg(2+)</name>
        <dbReference type="ChEBI" id="CHEBI:18420"/>
        <label>2</label>
    </ligand>
</feature>
<keyword evidence="2 16" id="KW-0813">Transport</keyword>
<keyword evidence="15" id="KW-0460">Magnesium</keyword>
<dbReference type="NCBIfam" id="NF007105">
    <property type="entry name" value="PRK09554.1"/>
    <property type="match status" value="1"/>
</dbReference>
<feature type="transmembrane region" description="Helical" evidence="16">
    <location>
        <begin position="681"/>
        <end position="702"/>
    </location>
</feature>
<feature type="transmembrane region" description="Helical" evidence="16">
    <location>
        <begin position="427"/>
        <end position="453"/>
    </location>
</feature>
<keyword evidence="7 14" id="KW-0547">Nucleotide-binding</keyword>
<feature type="binding site" evidence="15">
    <location>
        <position position="25"/>
    </location>
    <ligand>
        <name>Mg(2+)</name>
        <dbReference type="ChEBI" id="CHEBI:18420"/>
        <label>2</label>
    </ligand>
</feature>
<keyword evidence="11 14" id="KW-0342">GTP-binding</keyword>
<keyword evidence="6 16" id="KW-0812">Transmembrane</keyword>
<feature type="transmembrane region" description="Helical" evidence="16">
    <location>
        <begin position="743"/>
        <end position="762"/>
    </location>
</feature>
<dbReference type="GO" id="GO:0005525">
    <property type="term" value="F:GTP binding"/>
    <property type="evidence" value="ECO:0007669"/>
    <property type="project" value="UniProtKB-KW"/>
</dbReference>
<comment type="similarity">
    <text evidence="16">Belongs to the TRAFAC class TrmE-Era-EngA-EngB-Septin-like GTPase superfamily. FeoB GTPase (TC 9.A.8) family.</text>
</comment>
<evidence type="ECO:0000256" key="4">
    <source>
        <dbReference type="ARBA" id="ARBA00022496"/>
    </source>
</evidence>
<dbReference type="PRINTS" id="PR00326">
    <property type="entry name" value="GTP1OBG"/>
</dbReference>
<comment type="caution">
    <text evidence="18">The sequence shown here is derived from an EMBL/GenBank/DDBJ whole genome shotgun (WGS) entry which is preliminary data.</text>
</comment>
<sequence length="777" mass="82972">MTTSTTHSIGVIGNPNCGKTTLFNALTGSRQRVGNWPGVTVERKTGHFRFEGADYTLIDLPGTYSLDVSEGAVSLDERIARDFVHAREADLILNIVDVASLERNLYLTTQLLEMERPMVVALNMMDVAAERGLRVDAAALAERLGCPVVPIVATTGDGLNALRAALQQAVEHPPIPQARIDYAPALERVIEQLHERIEPIASRHGDPARWLTTRLLEGDDLARELIGDTVPAHEVAALLGEDAEQIDILIADARYGFAHAVTQASLTQSGEMPRSLSDRIDRVILNRALGIPIFLAVMYLMFMFTINIGGAFIDFFDIAAGTLFVDGVAHLLAGLGTPEWAVLGLADGIGGGIQVVATFIPVIAFLYLFMSVLEDSGYMARAAFVMDRFMRSIGLPGKSFVPLLVGFGCNVPAIMAARTLEQPRDRILTVLMAPFMSCGARLPVYALFAAAFFPVGGQNVVFGLYLIGILAAVLTGFLLKRTLLEGQAMPFVMELPPYHLPTLGGVLRRTWERTSGFMFRAGKVIVPMVLVLNVLNSLGTDGSVGNEDSDSSMLAEIGRTIAPAFSPMGLDAENWPATVGIFTGVLAKEAVVGTLDATYSALGADPEASDEEAAPYDLGAGLTEALATIPAALGDALGTWSDPLGVGIGEVSDPELAAAEQEVTSATFGAMHERFDGAAGAFAYLLFILLYFPCVAAIGAIARETSGGWALFAALWTTGLGYVSATIFYQAAIFARDPVSSSIWIGIMTALFLATVLGMRWWSRRDPALATPARDPA</sequence>
<dbReference type="Proteomes" id="UP000295247">
    <property type="component" value="Unassembled WGS sequence"/>
</dbReference>
<dbReference type="InterPro" id="IPR011640">
    <property type="entry name" value="Fe2_transport_prot_B_C"/>
</dbReference>
<feature type="binding site" evidence="14">
    <location>
        <begin position="152"/>
        <end position="154"/>
    </location>
    <ligand>
        <name>GTP</name>
        <dbReference type="ChEBI" id="CHEBI:37565"/>
        <label>1</label>
    </ligand>
</feature>
<dbReference type="PROSITE" id="PS51711">
    <property type="entry name" value="G_FEOB"/>
    <property type="match status" value="1"/>
</dbReference>
<feature type="transmembrane region" description="Helical" evidence="16">
    <location>
        <begin position="340"/>
        <end position="369"/>
    </location>
</feature>
<dbReference type="PANTHER" id="PTHR43185:SF1">
    <property type="entry name" value="FE(2+) TRANSPORTER FEOB"/>
    <property type="match status" value="1"/>
</dbReference>
<protein>
    <recommendedName>
        <fullName evidence="13 16">Ferrous iron transport protein B</fullName>
    </recommendedName>
</protein>
<organism evidence="18 19">
    <name type="scientific">Marichromatium gracile</name>
    <name type="common">Chromatium gracile</name>
    <dbReference type="NCBI Taxonomy" id="1048"/>
    <lineage>
        <taxon>Bacteria</taxon>
        <taxon>Pseudomonadati</taxon>
        <taxon>Pseudomonadota</taxon>
        <taxon>Gammaproteobacteria</taxon>
        <taxon>Chromatiales</taxon>
        <taxon>Chromatiaceae</taxon>
        <taxon>Marichromatium</taxon>
    </lineage>
</organism>
<comment type="subcellular location">
    <subcellularLocation>
        <location evidence="1 16">Cell inner membrane</location>
        <topology evidence="1 16">Multi-pass membrane protein</topology>
    </subcellularLocation>
</comment>
<feature type="binding site" evidence="14">
    <location>
        <begin position="123"/>
        <end position="126"/>
    </location>
    <ligand>
        <name>GTP</name>
        <dbReference type="ChEBI" id="CHEBI:37565"/>
        <label>1</label>
    </ligand>
</feature>
<evidence type="ECO:0000256" key="16">
    <source>
        <dbReference type="RuleBase" id="RU362098"/>
    </source>
</evidence>
<evidence type="ECO:0000256" key="1">
    <source>
        <dbReference type="ARBA" id="ARBA00004429"/>
    </source>
</evidence>
<dbReference type="InterPro" id="IPR041069">
    <property type="entry name" value="FeoB_Cyto"/>
</dbReference>
<dbReference type="InterPro" id="IPR030389">
    <property type="entry name" value="G_FEOB_dom"/>
</dbReference>
<comment type="function">
    <text evidence="16">Probable transporter of a GTP-driven Fe(2+) uptake system.</text>
</comment>
<keyword evidence="12 16" id="KW-0472">Membrane</keyword>
<evidence type="ECO:0000256" key="3">
    <source>
        <dbReference type="ARBA" id="ARBA00022475"/>
    </source>
</evidence>
<accession>A0A4R4ADI4</accession>
<dbReference type="GO" id="GO:0046872">
    <property type="term" value="F:metal ion binding"/>
    <property type="evidence" value="ECO:0007669"/>
    <property type="project" value="UniProtKB-KW"/>
</dbReference>
<evidence type="ECO:0000313" key="19">
    <source>
        <dbReference type="Proteomes" id="UP000295247"/>
    </source>
</evidence>
<feature type="transmembrane region" description="Helical" evidence="16">
    <location>
        <begin position="709"/>
        <end position="731"/>
    </location>
</feature>
<dbReference type="CDD" id="cd01879">
    <property type="entry name" value="FeoB"/>
    <property type="match status" value="1"/>
</dbReference>
<feature type="transmembrane region" description="Helical" evidence="16">
    <location>
        <begin position="400"/>
        <end position="420"/>
    </location>
</feature>
<dbReference type="Pfam" id="PF07664">
    <property type="entry name" value="FeoB_C"/>
    <property type="match status" value="1"/>
</dbReference>
<keyword evidence="3" id="KW-1003">Cell membrane</keyword>
<dbReference type="GO" id="GO:0005886">
    <property type="term" value="C:plasma membrane"/>
    <property type="evidence" value="ECO:0007669"/>
    <property type="project" value="UniProtKB-SubCell"/>
</dbReference>
<dbReference type="Pfam" id="PF02421">
    <property type="entry name" value="FeoB_N"/>
    <property type="match status" value="1"/>
</dbReference>
<evidence type="ECO:0000256" key="13">
    <source>
        <dbReference type="NCBIfam" id="TIGR00437"/>
    </source>
</evidence>
<dbReference type="GO" id="GO:0015093">
    <property type="term" value="F:ferrous iron transmembrane transporter activity"/>
    <property type="evidence" value="ECO:0007669"/>
    <property type="project" value="UniProtKB-UniRule"/>
</dbReference>
<keyword evidence="8 16" id="KW-1133">Transmembrane helix</keyword>
<keyword evidence="15" id="KW-0479">Metal-binding</keyword>
<dbReference type="NCBIfam" id="TIGR00437">
    <property type="entry name" value="feoB"/>
    <property type="match status" value="1"/>
</dbReference>
<feature type="binding site" evidence="14">
    <location>
        <begin position="13"/>
        <end position="20"/>
    </location>
    <ligand>
        <name>GTP</name>
        <dbReference type="ChEBI" id="CHEBI:37565"/>
        <label>1</label>
    </ligand>
</feature>
<dbReference type="RefSeq" id="WP_123140085.1">
    <property type="nucleotide sequence ID" value="NZ_NRRH01000065.1"/>
</dbReference>
<feature type="transmembrane region" description="Helical" evidence="16">
    <location>
        <begin position="284"/>
        <end position="306"/>
    </location>
</feature>
<evidence type="ECO:0000256" key="8">
    <source>
        <dbReference type="ARBA" id="ARBA00022989"/>
    </source>
</evidence>
<evidence type="ECO:0000256" key="7">
    <source>
        <dbReference type="ARBA" id="ARBA00022741"/>
    </source>
</evidence>
<evidence type="ECO:0000259" key="17">
    <source>
        <dbReference type="PROSITE" id="PS51711"/>
    </source>
</evidence>
<dbReference type="Pfam" id="PF17910">
    <property type="entry name" value="FeoB_Cyto"/>
    <property type="match status" value="1"/>
</dbReference>
<evidence type="ECO:0000313" key="18">
    <source>
        <dbReference type="EMBL" id="TCW37158.1"/>
    </source>
</evidence>